<dbReference type="AlphaFoldDB" id="A0A0L6ZF08"/>
<comment type="similarity">
    <text evidence="1">Belongs to the V-ATPase V0D/AC39 subunit family.</text>
</comment>
<name>A0A0L6ZF08_9CLOT</name>
<evidence type="ECO:0000313" key="5">
    <source>
        <dbReference type="Proteomes" id="UP000037043"/>
    </source>
</evidence>
<dbReference type="RefSeq" id="WP_052219651.1">
    <property type="nucleotide sequence ID" value="NZ_LHUR01000005.1"/>
</dbReference>
<dbReference type="Pfam" id="PF01992">
    <property type="entry name" value="vATP-synt_AC39"/>
    <property type="match status" value="1"/>
</dbReference>
<protein>
    <submittedName>
        <fullName evidence="4">V-type sodium ATPase subunit C</fullName>
    </submittedName>
</protein>
<gene>
    <name evidence="4" type="primary">ntpC</name>
    <name evidence="4" type="ORF">CLHOM_00340</name>
</gene>
<dbReference type="STRING" id="36844.SAMN04488501_105192"/>
<dbReference type="GO" id="GO:0046961">
    <property type="term" value="F:proton-transporting ATPase activity, rotational mechanism"/>
    <property type="evidence" value="ECO:0007669"/>
    <property type="project" value="InterPro"/>
</dbReference>
<dbReference type="SUPFAM" id="SSF103486">
    <property type="entry name" value="V-type ATP synthase subunit C"/>
    <property type="match status" value="1"/>
</dbReference>
<dbReference type="InterPro" id="IPR036079">
    <property type="entry name" value="ATPase_csu/dsu_sf"/>
</dbReference>
<dbReference type="NCBIfam" id="NF002266">
    <property type="entry name" value="PRK01198.1-2"/>
    <property type="match status" value="1"/>
</dbReference>
<reference evidence="5" key="1">
    <citation type="submission" date="2015-08" db="EMBL/GenBank/DDBJ databases">
        <title>Genome sequence of the strict anaerobe Clostridium homopropionicum LuHBu1 (DSM 5847T).</title>
        <authorList>
            <person name="Poehlein A."/>
            <person name="Beck M."/>
            <person name="Schiel-Bengelsdorf B."/>
            <person name="Bengelsdorf F.R."/>
            <person name="Daniel R."/>
            <person name="Duerre P."/>
        </authorList>
    </citation>
    <scope>NUCLEOTIDE SEQUENCE [LARGE SCALE GENOMIC DNA]</scope>
    <source>
        <strain evidence="5">DSM 5847</strain>
    </source>
</reference>
<dbReference type="EMBL" id="LHUR01000005">
    <property type="protein sequence ID" value="KOA21363.1"/>
    <property type="molecule type" value="Genomic_DNA"/>
</dbReference>
<dbReference type="Gene3D" id="1.20.1690.10">
    <property type="entry name" value="V-type ATP synthase subunit C domain"/>
    <property type="match status" value="2"/>
</dbReference>
<keyword evidence="2" id="KW-0813">Transport</keyword>
<dbReference type="PANTHER" id="PTHR38682:SF1">
    <property type="entry name" value="V-TYPE ATP SYNTHASE SUBUNIT C"/>
    <property type="match status" value="1"/>
</dbReference>
<dbReference type="PANTHER" id="PTHR38682">
    <property type="entry name" value="V-TYPE ATP SYNTHASE SUBUNIT C"/>
    <property type="match status" value="1"/>
</dbReference>
<dbReference type="InterPro" id="IPR002843">
    <property type="entry name" value="ATPase_V0-cplx_csu/dsu"/>
</dbReference>
<sequence>MNDVNYAHAVSRLRAIETKLLDRAKIDRMIDSNSAEEVFKMLQETDFNTLMGNVKRPEDYEIILSEDLKRLYSLMYYVSPNKTLIDVMSVRYDYHNIKVIIKGAALKKDLDYLLIPVGTVEIDKLKSFIAEKNYYDLEPIMREAIETVDAAFDVDKDPQKIDIILDYYMYKDMLSKANTIGEEYLLKFLKINIDLSNLKSLLRVKKQNKTKEFLDSVLLDGGTIDRDNLISMLNESNESIINKLAFTDYSEIVKAGIEEFVTSGRLNTFEKLSDNFIMKFIKDAKYISFGVEPLLAFMFAKENEIKLVRIIMVGKLNNINAEVIRERLRDIYV</sequence>
<dbReference type="Proteomes" id="UP000037043">
    <property type="component" value="Unassembled WGS sequence"/>
</dbReference>
<dbReference type="Gene3D" id="1.10.132.50">
    <property type="entry name" value="ATP synthase (C/AC39) subunit, domain 3"/>
    <property type="match status" value="1"/>
</dbReference>
<proteinExistence type="inferred from homology"/>
<evidence type="ECO:0000256" key="2">
    <source>
        <dbReference type="ARBA" id="ARBA00022448"/>
    </source>
</evidence>
<evidence type="ECO:0000313" key="4">
    <source>
        <dbReference type="EMBL" id="KOA21363.1"/>
    </source>
</evidence>
<dbReference type="InterPro" id="IPR050873">
    <property type="entry name" value="V-ATPase_V0D/AC39_subunit"/>
</dbReference>
<organism evidence="4 5">
    <name type="scientific">Clostridium homopropionicum DSM 5847</name>
    <dbReference type="NCBI Taxonomy" id="1121318"/>
    <lineage>
        <taxon>Bacteria</taxon>
        <taxon>Bacillati</taxon>
        <taxon>Bacillota</taxon>
        <taxon>Clostridia</taxon>
        <taxon>Eubacteriales</taxon>
        <taxon>Clostridiaceae</taxon>
        <taxon>Clostridium</taxon>
    </lineage>
</organism>
<keyword evidence="5" id="KW-1185">Reference proteome</keyword>
<keyword evidence="3" id="KW-0406">Ion transport</keyword>
<evidence type="ECO:0000256" key="3">
    <source>
        <dbReference type="ARBA" id="ARBA00023065"/>
    </source>
</evidence>
<accession>A0A0L6ZF08</accession>
<dbReference type="InterPro" id="IPR035067">
    <property type="entry name" value="V-type_ATPase_csu/dsu"/>
</dbReference>
<comment type="caution">
    <text evidence="4">The sequence shown here is derived from an EMBL/GenBank/DDBJ whole genome shotgun (WGS) entry which is preliminary data.</text>
</comment>
<dbReference type="PATRIC" id="fig|1121318.3.peg.33"/>
<dbReference type="InterPro" id="IPR044911">
    <property type="entry name" value="V-type_ATPase_csu/dsu_dom_3"/>
</dbReference>
<evidence type="ECO:0000256" key="1">
    <source>
        <dbReference type="ARBA" id="ARBA00006709"/>
    </source>
</evidence>